<evidence type="ECO:0000256" key="1">
    <source>
        <dbReference type="ARBA" id="ARBA00010062"/>
    </source>
</evidence>
<dbReference type="InterPro" id="IPR028082">
    <property type="entry name" value="Peripla_BP_I"/>
</dbReference>
<dbReference type="SUPFAM" id="SSF53822">
    <property type="entry name" value="Periplasmic binding protein-like I"/>
    <property type="match status" value="1"/>
</dbReference>
<dbReference type="AlphaFoldDB" id="A0A2M8ETP6"/>
<dbReference type="Gene3D" id="3.40.50.2300">
    <property type="match status" value="2"/>
</dbReference>
<evidence type="ECO:0000256" key="2">
    <source>
        <dbReference type="ARBA" id="ARBA00022448"/>
    </source>
</evidence>
<accession>A0A2M8ETP6</accession>
<reference evidence="7" key="1">
    <citation type="submission" date="2017-09" db="EMBL/GenBank/DDBJ databases">
        <title>Depth-based differentiation of microbial function through sediment-hosted aquifers and enrichment of novel symbionts in the deep terrestrial subsurface.</title>
        <authorList>
            <person name="Probst A.J."/>
            <person name="Ladd B."/>
            <person name="Jarett J.K."/>
            <person name="Geller-Mcgrath D.E."/>
            <person name="Sieber C.M.K."/>
            <person name="Emerson J.B."/>
            <person name="Anantharaman K."/>
            <person name="Thomas B.C."/>
            <person name="Malmstrom R."/>
            <person name="Stieglmeier M."/>
            <person name="Klingl A."/>
            <person name="Woyke T."/>
            <person name="Ryan C.M."/>
            <person name="Banfield J.F."/>
        </authorList>
    </citation>
    <scope>NUCLEOTIDE SEQUENCE [LARGE SCALE GENOMIC DNA]</scope>
</reference>
<feature type="domain" description="Leucine-binding protein" evidence="5">
    <location>
        <begin position="31"/>
        <end position="362"/>
    </location>
</feature>
<sequence>MKKIWIGITIVVLVALAILLFITQTKKEPQEIKIGAILPLTGDAALYGESIKKGIDLGVMQINEAGGIQGKKISILYEDSRALPADGVSAIRKLIDIHKVPVIIGDAVSSVTLAIAPIAEKNKVVLFSPLSSAPAITNAGDFIFRNVPSDLFQGKVAAYFSVKDQAWHSLAILYINNDYGVGLRDTFSNVVEALGGKIVASEAYEQGSADFRTQLSKIKEANPQAVFVVGYREAAQILIQAKEIGLKAKILGTGLFEDPGIIKVTKDAAEEVFYTIPQYTSDSPEPKVREFVKAFKEKHGSEPDIIAAYGYESMNVLHYALAKSKLTSDSIKEELYKIKDFEGVTGKISFDENGDIIQPMGVKIIKEGKPIWYKKEVSLE</sequence>
<comment type="similarity">
    <text evidence="1">Belongs to the leucine-binding protein family.</text>
</comment>
<keyword evidence="3" id="KW-0732">Signal</keyword>
<dbReference type="PANTHER" id="PTHR30483">
    <property type="entry name" value="LEUCINE-SPECIFIC-BINDING PROTEIN"/>
    <property type="match status" value="1"/>
</dbReference>
<dbReference type="InterPro" id="IPR000709">
    <property type="entry name" value="Leu_Ile_Val-bd"/>
</dbReference>
<gene>
    <name evidence="6" type="ORF">CO053_04400</name>
</gene>
<evidence type="ECO:0000256" key="4">
    <source>
        <dbReference type="ARBA" id="ARBA00022970"/>
    </source>
</evidence>
<dbReference type="EMBL" id="PFSE01000066">
    <property type="protein sequence ID" value="PJC28489.1"/>
    <property type="molecule type" value="Genomic_DNA"/>
</dbReference>
<dbReference type="Pfam" id="PF13458">
    <property type="entry name" value="Peripla_BP_6"/>
    <property type="match status" value="1"/>
</dbReference>
<evidence type="ECO:0000256" key="3">
    <source>
        <dbReference type="ARBA" id="ARBA00022729"/>
    </source>
</evidence>
<evidence type="ECO:0000313" key="7">
    <source>
        <dbReference type="Proteomes" id="UP000230885"/>
    </source>
</evidence>
<comment type="caution">
    <text evidence="6">The sequence shown here is derived from an EMBL/GenBank/DDBJ whole genome shotgun (WGS) entry which is preliminary data.</text>
</comment>
<dbReference type="InterPro" id="IPR028081">
    <property type="entry name" value="Leu-bd"/>
</dbReference>
<keyword evidence="2" id="KW-0813">Transport</keyword>
<dbReference type="InterPro" id="IPR051010">
    <property type="entry name" value="BCAA_transport"/>
</dbReference>
<organism evidence="6 7">
    <name type="scientific">Candidatus Shapirobacteria bacterium CG_4_9_14_0_2_um_filter_40_11</name>
    <dbReference type="NCBI Taxonomy" id="1974876"/>
    <lineage>
        <taxon>Bacteria</taxon>
        <taxon>Candidatus Shapironibacteriota</taxon>
    </lineage>
</organism>
<dbReference type="Proteomes" id="UP000230885">
    <property type="component" value="Unassembled WGS sequence"/>
</dbReference>
<dbReference type="PANTHER" id="PTHR30483:SF6">
    <property type="entry name" value="PERIPLASMIC BINDING PROTEIN OF ABC TRANSPORTER FOR NATURAL AMINO ACIDS"/>
    <property type="match status" value="1"/>
</dbReference>
<dbReference type="CDD" id="cd19984">
    <property type="entry name" value="PBP1_ABC_ligand_binding-like"/>
    <property type="match status" value="1"/>
</dbReference>
<evidence type="ECO:0000313" key="6">
    <source>
        <dbReference type="EMBL" id="PJC28489.1"/>
    </source>
</evidence>
<keyword evidence="4" id="KW-0029">Amino-acid transport</keyword>
<protein>
    <recommendedName>
        <fullName evidence="5">Leucine-binding protein domain-containing protein</fullName>
    </recommendedName>
</protein>
<dbReference type="PRINTS" id="PR00337">
    <property type="entry name" value="LEUILEVALBP"/>
</dbReference>
<proteinExistence type="inferred from homology"/>
<name>A0A2M8ETP6_9BACT</name>
<dbReference type="GO" id="GO:0006865">
    <property type="term" value="P:amino acid transport"/>
    <property type="evidence" value="ECO:0007669"/>
    <property type="project" value="UniProtKB-KW"/>
</dbReference>
<evidence type="ECO:0000259" key="5">
    <source>
        <dbReference type="Pfam" id="PF13458"/>
    </source>
</evidence>